<gene>
    <name evidence="3" type="ORF">RSO01_88280</name>
</gene>
<evidence type="ECO:0000259" key="2">
    <source>
        <dbReference type="Pfam" id="PF01337"/>
    </source>
</evidence>
<dbReference type="Proteomes" id="UP000321058">
    <property type="component" value="Unassembled WGS sequence"/>
</dbReference>
<name>A0A512NRW6_9HYPH</name>
<dbReference type="RefSeq" id="WP_147156941.1">
    <property type="nucleotide sequence ID" value="NZ_BKAJ01000244.1"/>
</dbReference>
<dbReference type="Gene3D" id="3.30.370.10">
    <property type="entry name" value="Barstar-like"/>
    <property type="match status" value="1"/>
</dbReference>
<sequence length="100" mass="11316">MRVIEVDGRSWRSIVDVYDGLVRALGGSESYGRSINALMELIVWDQSEPVAPYLIRVTGVRTQSAEIRSEVDFIQRALLEDRSACRAQNGYDIEAHFEIV</sequence>
<dbReference type="Pfam" id="PF01337">
    <property type="entry name" value="Barstar"/>
    <property type="match status" value="1"/>
</dbReference>
<comment type="similarity">
    <text evidence="1">Belongs to the barstar family.</text>
</comment>
<organism evidence="3 4">
    <name type="scientific">Reyranella soli</name>
    <dbReference type="NCBI Taxonomy" id="1230389"/>
    <lineage>
        <taxon>Bacteria</taxon>
        <taxon>Pseudomonadati</taxon>
        <taxon>Pseudomonadota</taxon>
        <taxon>Alphaproteobacteria</taxon>
        <taxon>Hyphomicrobiales</taxon>
        <taxon>Reyranellaceae</taxon>
        <taxon>Reyranella</taxon>
    </lineage>
</organism>
<dbReference type="AlphaFoldDB" id="A0A512NRW6"/>
<accession>A0A512NRW6</accession>
<reference evidence="3 4" key="1">
    <citation type="submission" date="2019-07" db="EMBL/GenBank/DDBJ databases">
        <title>Whole genome shotgun sequence of Reyranella soli NBRC 108950.</title>
        <authorList>
            <person name="Hosoyama A."/>
            <person name="Uohara A."/>
            <person name="Ohji S."/>
            <person name="Ichikawa N."/>
        </authorList>
    </citation>
    <scope>NUCLEOTIDE SEQUENCE [LARGE SCALE GENOMIC DNA]</scope>
    <source>
        <strain evidence="3 4">NBRC 108950</strain>
    </source>
</reference>
<evidence type="ECO:0000313" key="4">
    <source>
        <dbReference type="Proteomes" id="UP000321058"/>
    </source>
</evidence>
<dbReference type="EMBL" id="BKAJ01000244">
    <property type="protein sequence ID" value="GEP61662.1"/>
    <property type="molecule type" value="Genomic_DNA"/>
</dbReference>
<comment type="caution">
    <text evidence="3">The sequence shown here is derived from an EMBL/GenBank/DDBJ whole genome shotgun (WGS) entry which is preliminary data.</text>
</comment>
<dbReference type="OrthoDB" id="7575400at2"/>
<dbReference type="InterPro" id="IPR035905">
    <property type="entry name" value="Barstar-like_sf"/>
</dbReference>
<evidence type="ECO:0000256" key="1">
    <source>
        <dbReference type="ARBA" id="ARBA00006845"/>
    </source>
</evidence>
<proteinExistence type="inferred from homology"/>
<dbReference type="SUPFAM" id="SSF52038">
    <property type="entry name" value="Barstar-related"/>
    <property type="match status" value="1"/>
</dbReference>
<dbReference type="InterPro" id="IPR000468">
    <property type="entry name" value="Barstar"/>
</dbReference>
<feature type="domain" description="Barstar (barnase inhibitor)" evidence="2">
    <location>
        <begin position="1"/>
        <end position="80"/>
    </location>
</feature>
<protein>
    <recommendedName>
        <fullName evidence="2">Barstar (barnase inhibitor) domain-containing protein</fullName>
    </recommendedName>
</protein>
<keyword evidence="4" id="KW-1185">Reference proteome</keyword>
<evidence type="ECO:0000313" key="3">
    <source>
        <dbReference type="EMBL" id="GEP61662.1"/>
    </source>
</evidence>